<dbReference type="HOGENOM" id="CLU_108373_0_0_4"/>
<sequence length="218" mass="23000">MKPHALAIALSVIALTGCASALNTAGRDSSSCPGIGPGACASPGDVYAITSGSIDEFEERIANHTTENKIDVDAVIRKQKEGERLPSVISSTATSSSVGTMPPELAIHSDGVAPVRMPAQVMRIRVFPWTDKNDNLHSGGYVYTEIEQRKWTFGVHEEGTLRNARIPHRVTTGVAHSGSPTGDAQNGQSAASQTITPPTRLQASRNAPSTDLSTLTLE</sequence>
<keyword evidence="3" id="KW-0614">Plasmid</keyword>
<accession>Q5NX54</accession>
<feature type="compositionally biased region" description="Polar residues" evidence="1">
    <location>
        <begin position="178"/>
        <end position="218"/>
    </location>
</feature>
<reference evidence="3 4" key="1">
    <citation type="journal article" date="2005" name="Arch. Microbiol.">
        <title>The genome sequence of an anaerobic aromatic-degrading denitrifying bacterium, strain EbN1.</title>
        <authorList>
            <person name="Rabus R."/>
            <person name="Kube M."/>
            <person name="Heider J."/>
            <person name="Beck A."/>
            <person name="Heitmann K."/>
            <person name="Widdel F."/>
            <person name="Reinhardt R."/>
        </authorList>
    </citation>
    <scope>NUCLEOTIDE SEQUENCE [LARGE SCALE GENOMIC DNA]</scope>
    <source>
        <strain evidence="3 4">EbN1</strain>
        <plasmid evidence="4">Plasmid pAzo1</plasmid>
    </source>
</reference>
<evidence type="ECO:0000313" key="3">
    <source>
        <dbReference type="EMBL" id="CAI10360.1"/>
    </source>
</evidence>
<dbReference type="NCBIfam" id="TIGR02747">
    <property type="entry name" value="TraV"/>
    <property type="match status" value="1"/>
</dbReference>
<dbReference type="AlphaFoldDB" id="Q5NX54"/>
<dbReference type="OrthoDB" id="5298305at2"/>
<name>Q5NX54_AROAE</name>
<evidence type="ECO:0000256" key="2">
    <source>
        <dbReference type="SAM" id="SignalP"/>
    </source>
</evidence>
<dbReference type="RefSeq" id="WP_011254817.1">
    <property type="nucleotide sequence ID" value="NC_006823.1"/>
</dbReference>
<feature type="region of interest" description="Disordered" evidence="1">
    <location>
        <begin position="168"/>
        <end position="218"/>
    </location>
</feature>
<dbReference type="Pfam" id="PF09676">
    <property type="entry name" value="TraV"/>
    <property type="match status" value="1"/>
</dbReference>
<proteinExistence type="predicted"/>
<gene>
    <name evidence="3" type="primary">traV</name>
    <name evidence="3" type="ORF">p1B157</name>
</gene>
<evidence type="ECO:0000256" key="1">
    <source>
        <dbReference type="SAM" id="MobiDB-lite"/>
    </source>
</evidence>
<geneLocation type="plasmid" evidence="4">
    <name>pAzo1</name>
</geneLocation>
<dbReference type="Proteomes" id="UP000006552">
    <property type="component" value="Plasmid 1"/>
</dbReference>
<evidence type="ECO:0000313" key="4">
    <source>
        <dbReference type="Proteomes" id="UP000006552"/>
    </source>
</evidence>
<keyword evidence="4" id="KW-1185">Reference proteome</keyword>
<feature type="chain" id="PRO_5004260728" evidence="2">
    <location>
        <begin position="22"/>
        <end position="218"/>
    </location>
</feature>
<feature type="signal peptide" evidence="2">
    <location>
        <begin position="1"/>
        <end position="21"/>
    </location>
</feature>
<organism evidence="3 4">
    <name type="scientific">Aromatoleum aromaticum (strain DSM 19018 / LMG 30748 / EbN1)</name>
    <name type="common">Azoarcus sp. (strain EbN1)</name>
    <dbReference type="NCBI Taxonomy" id="76114"/>
    <lineage>
        <taxon>Bacteria</taxon>
        <taxon>Pseudomonadati</taxon>
        <taxon>Pseudomonadota</taxon>
        <taxon>Betaproteobacteria</taxon>
        <taxon>Rhodocyclales</taxon>
        <taxon>Rhodocyclaceae</taxon>
        <taxon>Aromatoleum</taxon>
    </lineage>
</organism>
<dbReference type="KEGG" id="eba:p1B157"/>
<dbReference type="InterPro" id="IPR014118">
    <property type="entry name" value="T4SS_TraV"/>
</dbReference>
<dbReference type="EMBL" id="CR555307">
    <property type="protein sequence ID" value="CAI10360.1"/>
    <property type="molecule type" value="Genomic_DNA"/>
</dbReference>
<dbReference type="PROSITE" id="PS51257">
    <property type="entry name" value="PROKAR_LIPOPROTEIN"/>
    <property type="match status" value="1"/>
</dbReference>
<keyword evidence="2" id="KW-0732">Signal</keyword>
<protein>
    <submittedName>
        <fullName evidence="3">Pilus assembly protein</fullName>
    </submittedName>
</protein>